<evidence type="ECO:0000256" key="7">
    <source>
        <dbReference type="PROSITE-ProRule" id="PRU10141"/>
    </source>
</evidence>
<reference evidence="11 12" key="1">
    <citation type="submission" date="2019-08" db="EMBL/GenBank/DDBJ databases">
        <title>Deep-cultivation of Planctomycetes and their phenomic and genomic characterization uncovers novel biology.</title>
        <authorList>
            <person name="Wiegand S."/>
            <person name="Jogler M."/>
            <person name="Boedeker C."/>
            <person name="Pinto D."/>
            <person name="Vollmers J."/>
            <person name="Rivas-Marin E."/>
            <person name="Kohn T."/>
            <person name="Peeters S.H."/>
            <person name="Heuer A."/>
            <person name="Rast P."/>
            <person name="Oberbeckmann S."/>
            <person name="Bunk B."/>
            <person name="Jeske O."/>
            <person name="Meyerdierks A."/>
            <person name="Storesund J.E."/>
            <person name="Kallscheuer N."/>
            <person name="Luecker S."/>
            <person name="Lage O.M."/>
            <person name="Pohl T."/>
            <person name="Merkel B.J."/>
            <person name="Hornburger P."/>
            <person name="Mueller R.-W."/>
            <person name="Bruemmer F."/>
            <person name="Labrenz M."/>
            <person name="Spormann A.M."/>
            <person name="Op den Camp H."/>
            <person name="Overmann J."/>
            <person name="Amann R."/>
            <person name="Jetten M.S.M."/>
            <person name="Mascher T."/>
            <person name="Medema M.H."/>
            <person name="Devos D.P."/>
            <person name="Kaster A.-K."/>
            <person name="Ovreas L."/>
            <person name="Rohde M."/>
            <person name="Galperin M.Y."/>
            <person name="Jogler C."/>
        </authorList>
    </citation>
    <scope>NUCLEOTIDE SEQUENCE [LARGE SCALE GENOMIC DNA]</scope>
    <source>
        <strain evidence="11 12">FC18</strain>
    </source>
</reference>
<evidence type="ECO:0000256" key="4">
    <source>
        <dbReference type="ARBA" id="ARBA00022741"/>
    </source>
</evidence>
<dbReference type="PROSITE" id="PS50011">
    <property type="entry name" value="PROTEIN_KINASE_DOM"/>
    <property type="match status" value="1"/>
</dbReference>
<accession>A0A5B9P984</accession>
<organism evidence="11 12">
    <name type="scientific">Mariniblastus fucicola</name>
    <dbReference type="NCBI Taxonomy" id="980251"/>
    <lineage>
        <taxon>Bacteria</taxon>
        <taxon>Pseudomonadati</taxon>
        <taxon>Planctomycetota</taxon>
        <taxon>Planctomycetia</taxon>
        <taxon>Pirellulales</taxon>
        <taxon>Pirellulaceae</taxon>
        <taxon>Mariniblastus</taxon>
    </lineage>
</organism>
<evidence type="ECO:0000256" key="3">
    <source>
        <dbReference type="ARBA" id="ARBA00022679"/>
    </source>
</evidence>
<feature type="binding site" evidence="7">
    <location>
        <position position="149"/>
    </location>
    <ligand>
        <name>ATP</name>
        <dbReference type="ChEBI" id="CHEBI:30616"/>
    </ligand>
</feature>
<dbReference type="FunFam" id="1.10.510.10:FF:000021">
    <property type="entry name" value="Serine/threonine protein kinase"/>
    <property type="match status" value="1"/>
</dbReference>
<gene>
    <name evidence="11" type="primary">pknB_20</name>
    <name evidence="11" type="ORF">MFFC18_28120</name>
</gene>
<dbReference type="OrthoDB" id="6111975at2"/>
<evidence type="ECO:0000256" key="1">
    <source>
        <dbReference type="ARBA" id="ARBA00012513"/>
    </source>
</evidence>
<keyword evidence="2" id="KW-0723">Serine/threonine-protein kinase</keyword>
<feature type="region of interest" description="Disordered" evidence="8">
    <location>
        <begin position="72"/>
        <end position="95"/>
    </location>
</feature>
<keyword evidence="9" id="KW-0472">Membrane</keyword>
<dbReference type="InterPro" id="IPR011009">
    <property type="entry name" value="Kinase-like_dom_sf"/>
</dbReference>
<dbReference type="GO" id="GO:0004674">
    <property type="term" value="F:protein serine/threonine kinase activity"/>
    <property type="evidence" value="ECO:0007669"/>
    <property type="project" value="UniProtKB-KW"/>
</dbReference>
<dbReference type="RefSeq" id="WP_075085057.1">
    <property type="nucleotide sequence ID" value="NZ_CP042912.1"/>
</dbReference>
<dbReference type="InterPro" id="IPR008271">
    <property type="entry name" value="Ser/Thr_kinase_AS"/>
</dbReference>
<dbReference type="InterPro" id="IPR000719">
    <property type="entry name" value="Prot_kinase_dom"/>
</dbReference>
<proteinExistence type="predicted"/>
<evidence type="ECO:0000313" key="12">
    <source>
        <dbReference type="Proteomes" id="UP000322214"/>
    </source>
</evidence>
<feature type="compositionally biased region" description="Low complexity" evidence="8">
    <location>
        <begin position="482"/>
        <end position="495"/>
    </location>
</feature>
<keyword evidence="6 7" id="KW-0067">ATP-binding</keyword>
<evidence type="ECO:0000259" key="10">
    <source>
        <dbReference type="PROSITE" id="PS50011"/>
    </source>
</evidence>
<evidence type="ECO:0000256" key="8">
    <source>
        <dbReference type="SAM" id="MobiDB-lite"/>
    </source>
</evidence>
<name>A0A5B9P984_9BACT</name>
<dbReference type="SMART" id="SM00220">
    <property type="entry name" value="S_TKc"/>
    <property type="match status" value="1"/>
</dbReference>
<dbReference type="STRING" id="980251.GCA_001642875_02628"/>
<dbReference type="EC" id="2.7.11.1" evidence="1"/>
<feature type="compositionally biased region" description="Basic and acidic residues" evidence="8">
    <location>
        <begin position="85"/>
        <end position="95"/>
    </location>
</feature>
<sequence>MNNQNHITEAQLTLLASGEPDEKQIQSVAEHLETCLQCQQSLDTVAAEPEYWNLISQLKTEPTLSTMSLHNGTGMRLKQSPHRRKQDDNEHPEGSIDWHSLEQLMEPPSHPEMLGSIGGYDIEREVGRGGMGIVFKAFDTELNRPLAIKVLSPRLAENGAARQRFAREARAAAAVLHPNVVAIYGVSSPHQTPFLVMPYVAGPSLQRLVDDNGPLEEKEIVRMALQVAAGLSAAHSQGLVHRDIKPANILVESDVSRVLVTDFGLARAASDASMTQTGCFVGTPNYMSPEQALGKRVDARSDLFSLGSVMYFMATGHLTFRAESPLCVLNRISNDEPTPVRQVNIDISKTLSDVIDKLLKKDPEDRIQSAGELHEFLEKYLTYLHQPDIAKPPAVTPRNPESKSRFASVIGSNIGLTTIAWLVGFAGLIWFASAMGFFSQQTGELQDRRQDLSPEQLLDLQTAEGAASRMKKQGQHDGATGQHSAASSEHAAAAQELRRQSDPDRNAKPQGFAPTPPNAPGAVKSPPEPSEDLPIERQR</sequence>
<evidence type="ECO:0000256" key="9">
    <source>
        <dbReference type="SAM" id="Phobius"/>
    </source>
</evidence>
<dbReference type="CDD" id="cd14014">
    <property type="entry name" value="STKc_PknB_like"/>
    <property type="match status" value="1"/>
</dbReference>
<evidence type="ECO:0000256" key="5">
    <source>
        <dbReference type="ARBA" id="ARBA00022777"/>
    </source>
</evidence>
<evidence type="ECO:0000256" key="6">
    <source>
        <dbReference type="ARBA" id="ARBA00022840"/>
    </source>
</evidence>
<protein>
    <recommendedName>
        <fullName evidence="1">non-specific serine/threonine protein kinase</fullName>
        <ecNumber evidence="1">2.7.11.1</ecNumber>
    </recommendedName>
</protein>
<dbReference type="PANTHER" id="PTHR43289">
    <property type="entry name" value="MITOGEN-ACTIVATED PROTEIN KINASE KINASE KINASE 20-RELATED"/>
    <property type="match status" value="1"/>
</dbReference>
<dbReference type="PROSITE" id="PS00108">
    <property type="entry name" value="PROTEIN_KINASE_ST"/>
    <property type="match status" value="1"/>
</dbReference>
<dbReference type="PANTHER" id="PTHR43289:SF6">
    <property type="entry name" value="SERINE_THREONINE-PROTEIN KINASE NEKL-3"/>
    <property type="match status" value="1"/>
</dbReference>
<dbReference type="PROSITE" id="PS00107">
    <property type="entry name" value="PROTEIN_KINASE_ATP"/>
    <property type="match status" value="1"/>
</dbReference>
<feature type="region of interest" description="Disordered" evidence="8">
    <location>
        <begin position="463"/>
        <end position="539"/>
    </location>
</feature>
<dbReference type="GO" id="GO:0005524">
    <property type="term" value="F:ATP binding"/>
    <property type="evidence" value="ECO:0007669"/>
    <property type="project" value="UniProtKB-UniRule"/>
</dbReference>
<dbReference type="Gene3D" id="3.30.200.20">
    <property type="entry name" value="Phosphorylase Kinase, domain 1"/>
    <property type="match status" value="1"/>
</dbReference>
<keyword evidence="9" id="KW-0812">Transmembrane</keyword>
<dbReference type="Pfam" id="PF00069">
    <property type="entry name" value="Pkinase"/>
    <property type="match status" value="1"/>
</dbReference>
<keyword evidence="3 11" id="KW-0808">Transferase</keyword>
<dbReference type="Proteomes" id="UP000322214">
    <property type="component" value="Chromosome"/>
</dbReference>
<dbReference type="SUPFAM" id="SSF56112">
    <property type="entry name" value="Protein kinase-like (PK-like)"/>
    <property type="match status" value="1"/>
</dbReference>
<evidence type="ECO:0000313" key="11">
    <source>
        <dbReference type="EMBL" id="QEG22924.1"/>
    </source>
</evidence>
<dbReference type="InterPro" id="IPR017441">
    <property type="entry name" value="Protein_kinase_ATP_BS"/>
</dbReference>
<keyword evidence="5 11" id="KW-0418">Kinase</keyword>
<dbReference type="KEGG" id="mff:MFFC18_28120"/>
<evidence type="ECO:0000256" key="2">
    <source>
        <dbReference type="ARBA" id="ARBA00022527"/>
    </source>
</evidence>
<keyword evidence="12" id="KW-1185">Reference proteome</keyword>
<dbReference type="Gene3D" id="1.10.510.10">
    <property type="entry name" value="Transferase(Phosphotransferase) domain 1"/>
    <property type="match status" value="1"/>
</dbReference>
<keyword evidence="4 7" id="KW-0547">Nucleotide-binding</keyword>
<dbReference type="AlphaFoldDB" id="A0A5B9P984"/>
<dbReference type="EMBL" id="CP042912">
    <property type="protein sequence ID" value="QEG22924.1"/>
    <property type="molecule type" value="Genomic_DNA"/>
</dbReference>
<keyword evidence="9" id="KW-1133">Transmembrane helix</keyword>
<feature type="domain" description="Protein kinase" evidence="10">
    <location>
        <begin position="120"/>
        <end position="377"/>
    </location>
</feature>
<feature type="compositionally biased region" description="Basic and acidic residues" evidence="8">
    <location>
        <begin position="496"/>
        <end position="507"/>
    </location>
</feature>
<feature type="transmembrane region" description="Helical" evidence="9">
    <location>
        <begin position="419"/>
        <end position="439"/>
    </location>
</feature>